<keyword evidence="2" id="KW-0012">Acyltransferase</keyword>
<proteinExistence type="predicted"/>
<accession>A0A511M714</accession>
<dbReference type="OrthoDB" id="7056876at2"/>
<dbReference type="SUPFAM" id="SSF69593">
    <property type="entry name" value="Glycerol-3-phosphate (1)-acyltransferase"/>
    <property type="match status" value="1"/>
</dbReference>
<name>A0A511M714_9NOCA</name>
<organism evidence="2 3">
    <name type="scientific">Nocardia ninae NBRC 108245</name>
    <dbReference type="NCBI Taxonomy" id="1210091"/>
    <lineage>
        <taxon>Bacteria</taxon>
        <taxon>Bacillati</taxon>
        <taxon>Actinomycetota</taxon>
        <taxon>Actinomycetes</taxon>
        <taxon>Mycobacteriales</taxon>
        <taxon>Nocardiaceae</taxon>
        <taxon>Nocardia</taxon>
    </lineage>
</organism>
<dbReference type="GO" id="GO:0016746">
    <property type="term" value="F:acyltransferase activity"/>
    <property type="evidence" value="ECO:0007669"/>
    <property type="project" value="UniProtKB-KW"/>
</dbReference>
<dbReference type="InterPro" id="IPR016676">
    <property type="entry name" value="P_lipid/glycerol_AcTrfase_prd"/>
</dbReference>
<dbReference type="InterPro" id="IPR002123">
    <property type="entry name" value="Plipid/glycerol_acylTrfase"/>
</dbReference>
<gene>
    <name evidence="2" type="ORF">NN4_09520</name>
</gene>
<dbReference type="PANTHER" id="PTHR22753:SF14">
    <property type="entry name" value="MONOACYLGLYCEROL_DIACYLGLYCEROL O-ACYLTRANSFERASE"/>
    <property type="match status" value="1"/>
</dbReference>
<feature type="domain" description="Phospholipid/glycerol acyltransferase" evidence="1">
    <location>
        <begin position="70"/>
        <end position="190"/>
    </location>
</feature>
<evidence type="ECO:0000259" key="1">
    <source>
        <dbReference type="SMART" id="SM00563"/>
    </source>
</evidence>
<dbReference type="EMBL" id="BJXA01000003">
    <property type="protein sequence ID" value="GEM36433.1"/>
    <property type="molecule type" value="Genomic_DNA"/>
</dbReference>
<dbReference type="PANTHER" id="PTHR22753">
    <property type="entry name" value="TRANSMEMBRANE PROTEIN 68"/>
    <property type="match status" value="1"/>
</dbReference>
<sequence length="291" mass="32348">MNWFRLPTDRIDQVTDWVAEQVNARVPAPDPADRDPEFIIDTVGPGWWFARLYFRAEVRGLNRIPEDGPVLLVGNHSGGNVSPEVLVATLAFVRRFGPHRPFFQLAHDMVMAYPVIGTLLRRFGTVGADPNSARQVLRDGAAVLVYPGGDWEVHRPTWKEDEIDFAGRTGFLRLAWDEKVPIVPMVNIGAQQTALMLSRGDRLAKLLRLDRMLRLKVFPISIALPWGLNIGDLAGHIPLPSKVTVEFLEPIDLHAELGPELDVDAAYELVTGVMQDALCELSAERGLPIVG</sequence>
<dbReference type="AlphaFoldDB" id="A0A511M714"/>
<reference evidence="2 3" key="1">
    <citation type="submission" date="2019-07" db="EMBL/GenBank/DDBJ databases">
        <title>Whole genome shotgun sequence of Nocardia ninae NBRC 108245.</title>
        <authorList>
            <person name="Hosoyama A."/>
            <person name="Uohara A."/>
            <person name="Ohji S."/>
            <person name="Ichikawa N."/>
        </authorList>
    </citation>
    <scope>NUCLEOTIDE SEQUENCE [LARGE SCALE GENOMIC DNA]</scope>
    <source>
        <strain evidence="2 3">NBRC 108245</strain>
    </source>
</reference>
<keyword evidence="2" id="KW-0808">Transferase</keyword>
<dbReference type="GO" id="GO:0016020">
    <property type="term" value="C:membrane"/>
    <property type="evidence" value="ECO:0007669"/>
    <property type="project" value="TreeGrafter"/>
</dbReference>
<evidence type="ECO:0000313" key="3">
    <source>
        <dbReference type="Proteomes" id="UP000321424"/>
    </source>
</evidence>
<dbReference type="RefSeq" id="WP_147128700.1">
    <property type="nucleotide sequence ID" value="NZ_BJXA01000003.1"/>
</dbReference>
<dbReference type="Proteomes" id="UP000321424">
    <property type="component" value="Unassembled WGS sequence"/>
</dbReference>
<protein>
    <submittedName>
        <fullName evidence="2">Glycerol acyltransferase</fullName>
    </submittedName>
</protein>
<evidence type="ECO:0000313" key="2">
    <source>
        <dbReference type="EMBL" id="GEM36433.1"/>
    </source>
</evidence>
<dbReference type="SMART" id="SM00563">
    <property type="entry name" value="PlsC"/>
    <property type="match status" value="1"/>
</dbReference>
<dbReference type="CDD" id="cd07987">
    <property type="entry name" value="LPLAT_MGAT-like"/>
    <property type="match status" value="1"/>
</dbReference>
<dbReference type="PIRSF" id="PIRSF016753">
    <property type="entry name" value="P_lipid/glycerol_ac_tran_prd"/>
    <property type="match status" value="1"/>
</dbReference>
<comment type="caution">
    <text evidence="2">The sequence shown here is derived from an EMBL/GenBank/DDBJ whole genome shotgun (WGS) entry which is preliminary data.</text>
</comment>
<dbReference type="Pfam" id="PF01553">
    <property type="entry name" value="Acyltransferase"/>
    <property type="match status" value="1"/>
</dbReference>
<keyword evidence="3" id="KW-1185">Reference proteome</keyword>